<proteinExistence type="predicted"/>
<evidence type="ECO:0000313" key="1">
    <source>
        <dbReference type="EMBL" id="TRW92015.1"/>
    </source>
</evidence>
<evidence type="ECO:0000313" key="2">
    <source>
        <dbReference type="Proteomes" id="UP000733744"/>
    </source>
</evidence>
<keyword evidence="2" id="KW-1185">Reference proteome</keyword>
<sequence>MQNLQKVTIQYCEQEDRIRLTGEVENAAPVVIWLTQRLLQRVLQALLKHDQSEGGLHSHHHIFQSFAQQAATAELEQTPQVSVQPAVESSVWLVNSVDLANSEQRVELTFRGSDDQQVRLLLNEMLLRQWLAIIYGLYLKADWPLDVWPDWIGGNASATNSQQAVRMH</sequence>
<gene>
    <name evidence="1" type="ORF">EKO24_016150</name>
</gene>
<dbReference type="EMBL" id="RYFG02000110">
    <property type="protein sequence ID" value="TRW92015.1"/>
    <property type="molecule type" value="Genomic_DNA"/>
</dbReference>
<comment type="caution">
    <text evidence="1">The sequence shown here is derived from an EMBL/GenBank/DDBJ whole genome shotgun (WGS) entry which is preliminary data.</text>
</comment>
<organism evidence="1 2">
    <name type="scientific">Candidatus Methylobacter oryzae</name>
    <dbReference type="NCBI Taxonomy" id="2497749"/>
    <lineage>
        <taxon>Bacteria</taxon>
        <taxon>Pseudomonadati</taxon>
        <taxon>Pseudomonadota</taxon>
        <taxon>Gammaproteobacteria</taxon>
        <taxon>Methylococcales</taxon>
        <taxon>Methylococcaceae</taxon>
        <taxon>Methylobacter</taxon>
    </lineage>
</organism>
<name>A0ABY3CAV7_9GAMM</name>
<protein>
    <submittedName>
        <fullName evidence="1">Uncharacterized protein</fullName>
    </submittedName>
</protein>
<dbReference type="Proteomes" id="UP000733744">
    <property type="component" value="Unassembled WGS sequence"/>
</dbReference>
<accession>A0ABY3CAV7</accession>
<dbReference type="RefSeq" id="WP_127028192.1">
    <property type="nucleotide sequence ID" value="NZ_RYFG02000110.1"/>
</dbReference>
<reference evidence="1 2" key="1">
    <citation type="journal article" date="2019" name="Antonie Van Leeuwenhoek">
        <title>Description of 'Ca. Methylobacter oryzae' KRF1, a novel species from the environmentally important Methylobacter clade 2.</title>
        <authorList>
            <person name="Khatri K."/>
            <person name="Mohite J.A."/>
            <person name="Pandit P.S."/>
            <person name="Bahulikar R."/>
            <person name="Rahalkar M.C."/>
        </authorList>
    </citation>
    <scope>NUCLEOTIDE SEQUENCE [LARGE SCALE GENOMIC DNA]</scope>
    <source>
        <strain evidence="1 2">KRF1</strain>
    </source>
</reference>